<proteinExistence type="predicted"/>
<sequence>MFTRTITLLVLVASAMAAYETTCQTSGSSPSTGDARSLLSQIGGTACGGGAGGSACTVRYTSGSAALNVCGPETPVYCQSMHDAVEQLINNCGSGDKVGGSVKMNDSFHFDLFHS</sequence>
<keyword evidence="3" id="KW-1185">Reference proteome</keyword>
<evidence type="ECO:0000256" key="1">
    <source>
        <dbReference type="SAM" id="SignalP"/>
    </source>
</evidence>
<keyword evidence="1" id="KW-0732">Signal</keyword>
<name>A0A0D7AS00_9AGAR</name>
<evidence type="ECO:0000313" key="3">
    <source>
        <dbReference type="Proteomes" id="UP000054007"/>
    </source>
</evidence>
<reference evidence="2 3" key="1">
    <citation type="journal article" date="2015" name="Fungal Genet. Biol.">
        <title>Evolution of novel wood decay mechanisms in Agaricales revealed by the genome sequences of Fistulina hepatica and Cylindrobasidium torrendii.</title>
        <authorList>
            <person name="Floudas D."/>
            <person name="Held B.W."/>
            <person name="Riley R."/>
            <person name="Nagy L.G."/>
            <person name="Koehler G."/>
            <person name="Ransdell A.S."/>
            <person name="Younus H."/>
            <person name="Chow J."/>
            <person name="Chiniquy J."/>
            <person name="Lipzen A."/>
            <person name="Tritt A."/>
            <person name="Sun H."/>
            <person name="Haridas S."/>
            <person name="LaButti K."/>
            <person name="Ohm R.A."/>
            <person name="Kues U."/>
            <person name="Blanchette R.A."/>
            <person name="Grigoriev I.V."/>
            <person name="Minto R.E."/>
            <person name="Hibbett D.S."/>
        </authorList>
    </citation>
    <scope>NUCLEOTIDE SEQUENCE [LARGE SCALE GENOMIC DNA]</scope>
    <source>
        <strain evidence="2 3">FP15055 ss-10</strain>
    </source>
</reference>
<accession>A0A0D7AS00</accession>
<dbReference type="EMBL" id="KN881455">
    <property type="protein sequence ID" value="KIY60609.1"/>
    <property type="molecule type" value="Genomic_DNA"/>
</dbReference>
<evidence type="ECO:0000313" key="2">
    <source>
        <dbReference type="EMBL" id="KIY60609.1"/>
    </source>
</evidence>
<protein>
    <submittedName>
        <fullName evidence="2">Uncharacterized protein</fullName>
    </submittedName>
</protein>
<dbReference type="Proteomes" id="UP000054007">
    <property type="component" value="Unassembled WGS sequence"/>
</dbReference>
<feature type="chain" id="PRO_5002316713" evidence="1">
    <location>
        <begin position="18"/>
        <end position="115"/>
    </location>
</feature>
<feature type="signal peptide" evidence="1">
    <location>
        <begin position="1"/>
        <end position="17"/>
    </location>
</feature>
<organism evidence="2 3">
    <name type="scientific">Cylindrobasidium torrendii FP15055 ss-10</name>
    <dbReference type="NCBI Taxonomy" id="1314674"/>
    <lineage>
        <taxon>Eukaryota</taxon>
        <taxon>Fungi</taxon>
        <taxon>Dikarya</taxon>
        <taxon>Basidiomycota</taxon>
        <taxon>Agaricomycotina</taxon>
        <taxon>Agaricomycetes</taxon>
        <taxon>Agaricomycetidae</taxon>
        <taxon>Agaricales</taxon>
        <taxon>Marasmiineae</taxon>
        <taxon>Physalacriaceae</taxon>
        <taxon>Cylindrobasidium</taxon>
    </lineage>
</organism>
<dbReference type="AlphaFoldDB" id="A0A0D7AS00"/>
<gene>
    <name evidence="2" type="ORF">CYLTODRAFT_460627</name>
</gene>